<evidence type="ECO:0000313" key="3">
    <source>
        <dbReference type="Proteomes" id="UP001596023"/>
    </source>
</evidence>
<accession>A0ABV9KQZ5</accession>
<feature type="compositionally biased region" description="Basic and acidic residues" evidence="1">
    <location>
        <begin position="9"/>
        <end position="20"/>
    </location>
</feature>
<keyword evidence="3" id="KW-1185">Reference proteome</keyword>
<organism evidence="2 3">
    <name type="scientific">Dysgonomonas termitidis</name>
    <dbReference type="NCBI Taxonomy" id="1516126"/>
    <lineage>
        <taxon>Bacteria</taxon>
        <taxon>Pseudomonadati</taxon>
        <taxon>Bacteroidota</taxon>
        <taxon>Bacteroidia</taxon>
        <taxon>Bacteroidales</taxon>
        <taxon>Dysgonomonadaceae</taxon>
        <taxon>Dysgonomonas</taxon>
    </lineage>
</organism>
<dbReference type="RefSeq" id="WP_379993760.1">
    <property type="nucleotide sequence ID" value="NZ_JBHSGN010000015.1"/>
</dbReference>
<sequence length="50" mass="5531">MKTNQEQNYSHKEAKEAYEKPQIEVIEMEMESSILAGGGGDYNPGGGTPW</sequence>
<name>A0ABV9KQZ5_9BACT</name>
<comment type="caution">
    <text evidence="2">The sequence shown here is derived from an EMBL/GenBank/DDBJ whole genome shotgun (WGS) entry which is preliminary data.</text>
</comment>
<feature type="region of interest" description="Disordered" evidence="1">
    <location>
        <begin position="1"/>
        <end position="20"/>
    </location>
</feature>
<reference evidence="3" key="1">
    <citation type="journal article" date="2019" name="Int. J. Syst. Evol. Microbiol.">
        <title>The Global Catalogue of Microorganisms (GCM) 10K type strain sequencing project: providing services to taxonomists for standard genome sequencing and annotation.</title>
        <authorList>
            <consortium name="The Broad Institute Genomics Platform"/>
            <consortium name="The Broad Institute Genome Sequencing Center for Infectious Disease"/>
            <person name="Wu L."/>
            <person name="Ma J."/>
        </authorList>
    </citation>
    <scope>NUCLEOTIDE SEQUENCE [LARGE SCALE GENOMIC DNA]</scope>
    <source>
        <strain evidence="3">CCUG 66188</strain>
    </source>
</reference>
<evidence type="ECO:0000256" key="1">
    <source>
        <dbReference type="SAM" id="MobiDB-lite"/>
    </source>
</evidence>
<evidence type="ECO:0000313" key="2">
    <source>
        <dbReference type="EMBL" id="MFC4672570.1"/>
    </source>
</evidence>
<dbReference type="EMBL" id="JBHSGN010000015">
    <property type="protein sequence ID" value="MFC4672570.1"/>
    <property type="molecule type" value="Genomic_DNA"/>
</dbReference>
<protein>
    <submittedName>
        <fullName evidence="2">Uncharacterized protein</fullName>
    </submittedName>
</protein>
<dbReference type="Proteomes" id="UP001596023">
    <property type="component" value="Unassembled WGS sequence"/>
</dbReference>
<gene>
    <name evidence="2" type="ORF">ACFO6W_02570</name>
</gene>
<proteinExistence type="predicted"/>